<proteinExistence type="predicted"/>
<evidence type="ECO:0000256" key="1">
    <source>
        <dbReference type="SAM" id="MobiDB-lite"/>
    </source>
</evidence>
<feature type="compositionally biased region" description="Polar residues" evidence="1">
    <location>
        <begin position="11"/>
        <end position="35"/>
    </location>
</feature>
<feature type="region of interest" description="Disordered" evidence="1">
    <location>
        <begin position="1"/>
        <end position="49"/>
    </location>
</feature>
<dbReference type="EMBL" id="GBRH01235142">
    <property type="protein sequence ID" value="JAD62753.1"/>
    <property type="molecule type" value="Transcribed_RNA"/>
</dbReference>
<accession>A0A0A9BKS3</accession>
<organism evidence="2">
    <name type="scientific">Arundo donax</name>
    <name type="common">Giant reed</name>
    <name type="synonym">Donax arundinaceus</name>
    <dbReference type="NCBI Taxonomy" id="35708"/>
    <lineage>
        <taxon>Eukaryota</taxon>
        <taxon>Viridiplantae</taxon>
        <taxon>Streptophyta</taxon>
        <taxon>Embryophyta</taxon>
        <taxon>Tracheophyta</taxon>
        <taxon>Spermatophyta</taxon>
        <taxon>Magnoliopsida</taxon>
        <taxon>Liliopsida</taxon>
        <taxon>Poales</taxon>
        <taxon>Poaceae</taxon>
        <taxon>PACMAD clade</taxon>
        <taxon>Arundinoideae</taxon>
        <taxon>Arundineae</taxon>
        <taxon>Arundo</taxon>
    </lineage>
</organism>
<evidence type="ECO:0000313" key="2">
    <source>
        <dbReference type="EMBL" id="JAD62753.1"/>
    </source>
</evidence>
<name>A0A0A9BKS3_ARUDO</name>
<reference evidence="2" key="1">
    <citation type="submission" date="2014-09" db="EMBL/GenBank/DDBJ databases">
        <authorList>
            <person name="Magalhaes I.L.F."/>
            <person name="Oliveira U."/>
            <person name="Santos F.R."/>
            <person name="Vidigal T.H.D.A."/>
            <person name="Brescovit A.D."/>
            <person name="Santos A.J."/>
        </authorList>
    </citation>
    <scope>NUCLEOTIDE SEQUENCE</scope>
    <source>
        <tissue evidence="2">Shoot tissue taken approximately 20 cm above the soil surface</tissue>
    </source>
</reference>
<reference evidence="2" key="2">
    <citation type="journal article" date="2015" name="Data Brief">
        <title>Shoot transcriptome of the giant reed, Arundo donax.</title>
        <authorList>
            <person name="Barrero R.A."/>
            <person name="Guerrero F.D."/>
            <person name="Moolhuijzen P."/>
            <person name="Goolsby J.A."/>
            <person name="Tidwell J."/>
            <person name="Bellgard S.E."/>
            <person name="Bellgard M.I."/>
        </authorList>
    </citation>
    <scope>NUCLEOTIDE SEQUENCE</scope>
    <source>
        <tissue evidence="2">Shoot tissue taken approximately 20 cm above the soil surface</tissue>
    </source>
</reference>
<dbReference type="AlphaFoldDB" id="A0A0A9BKS3"/>
<sequence>MMPIRARPSAGLSSLAPTHTHTRILCTTRQPNNTHIPLLASTSSTTRAS</sequence>
<protein>
    <submittedName>
        <fullName evidence="2">Uncharacterized protein</fullName>
    </submittedName>
</protein>